<keyword evidence="5" id="KW-0479">Metal-binding</keyword>
<evidence type="ECO:0000256" key="1">
    <source>
        <dbReference type="ARBA" id="ARBA00001913"/>
    </source>
</evidence>
<evidence type="ECO:0000256" key="2">
    <source>
        <dbReference type="ARBA" id="ARBA00001946"/>
    </source>
</evidence>
<reference evidence="15" key="1">
    <citation type="journal article" date="2019" name="Int. J. Syst. Evol. Microbiol.">
        <title>The Global Catalogue of Microorganisms (GCM) 10K type strain sequencing project: providing services to taxonomists for standard genome sequencing and annotation.</title>
        <authorList>
            <consortium name="The Broad Institute Genomics Platform"/>
            <consortium name="The Broad Institute Genome Sequencing Center for Infectious Disease"/>
            <person name="Wu L."/>
            <person name="Ma J."/>
        </authorList>
    </citation>
    <scope>NUCLEOTIDE SEQUENCE [LARGE SCALE GENOMIC DNA]</scope>
    <source>
        <strain evidence="15">NBRC 103632</strain>
    </source>
</reference>
<evidence type="ECO:0000259" key="13">
    <source>
        <dbReference type="Pfam" id="PF09298"/>
    </source>
</evidence>
<feature type="region of interest" description="Disordered" evidence="11">
    <location>
        <begin position="174"/>
        <end position="194"/>
    </location>
</feature>
<feature type="domain" description="Fumarylacetoacetase N-terminal" evidence="13">
    <location>
        <begin position="30"/>
        <end position="125"/>
    </location>
</feature>
<keyword evidence="10" id="KW-0585">Phenylalanine catabolism</keyword>
<dbReference type="EC" id="3.7.1.2" evidence="4"/>
<comment type="caution">
    <text evidence="14">The sequence shown here is derived from an EMBL/GenBank/DDBJ whole genome shotgun (WGS) entry which is preliminary data.</text>
</comment>
<dbReference type="RefSeq" id="WP_066531403.1">
    <property type="nucleotide sequence ID" value="NZ_JBHSFZ010000025.1"/>
</dbReference>
<feature type="domain" description="Fumarylacetoacetase-like C-terminal" evidence="12">
    <location>
        <begin position="139"/>
        <end position="429"/>
    </location>
</feature>
<evidence type="ECO:0000313" key="15">
    <source>
        <dbReference type="Proteomes" id="UP001595957"/>
    </source>
</evidence>
<dbReference type="NCBIfam" id="TIGR01266">
    <property type="entry name" value="fum_ac_acetase"/>
    <property type="match status" value="1"/>
</dbReference>
<evidence type="ECO:0000256" key="10">
    <source>
        <dbReference type="ARBA" id="ARBA00023232"/>
    </source>
</evidence>
<dbReference type="SUPFAM" id="SSF63433">
    <property type="entry name" value="Fumarylacetoacetate hydrolase, FAH, N-terminal domain"/>
    <property type="match status" value="1"/>
</dbReference>
<dbReference type="EMBL" id="JBHSFZ010000025">
    <property type="protein sequence ID" value="MFC4594960.1"/>
    <property type="molecule type" value="Genomic_DNA"/>
</dbReference>
<accession>A0ABV9EZC8</accession>
<dbReference type="InterPro" id="IPR011234">
    <property type="entry name" value="Fumarylacetoacetase-like_C"/>
</dbReference>
<dbReference type="Proteomes" id="UP001595957">
    <property type="component" value="Unassembled WGS sequence"/>
</dbReference>
<dbReference type="GO" id="GO:0004334">
    <property type="term" value="F:fumarylacetoacetase activity"/>
    <property type="evidence" value="ECO:0007669"/>
    <property type="project" value="UniProtKB-EC"/>
</dbReference>
<feature type="compositionally biased region" description="Basic and acidic residues" evidence="11">
    <location>
        <begin position="1"/>
        <end position="13"/>
    </location>
</feature>
<dbReference type="InterPro" id="IPR015377">
    <property type="entry name" value="Fumarylacetoacetase_N"/>
</dbReference>
<evidence type="ECO:0000256" key="9">
    <source>
        <dbReference type="ARBA" id="ARBA00022878"/>
    </source>
</evidence>
<dbReference type="InterPro" id="IPR036462">
    <property type="entry name" value="Fumarylacetoacetase_N_sf"/>
</dbReference>
<dbReference type="PANTHER" id="PTHR43069">
    <property type="entry name" value="FUMARYLACETOACETASE"/>
    <property type="match status" value="1"/>
</dbReference>
<dbReference type="Gene3D" id="2.30.30.230">
    <property type="entry name" value="Fumarylacetoacetase, N-terminal domain"/>
    <property type="match status" value="1"/>
</dbReference>
<evidence type="ECO:0000259" key="12">
    <source>
        <dbReference type="Pfam" id="PF01557"/>
    </source>
</evidence>
<organism evidence="14 15">
    <name type="scientific">Sphingobium tyrosinilyticum</name>
    <dbReference type="NCBI Taxonomy" id="2715436"/>
    <lineage>
        <taxon>Bacteria</taxon>
        <taxon>Pseudomonadati</taxon>
        <taxon>Pseudomonadota</taxon>
        <taxon>Alphaproteobacteria</taxon>
        <taxon>Sphingomonadales</taxon>
        <taxon>Sphingomonadaceae</taxon>
        <taxon>Sphingobium</taxon>
    </lineage>
</organism>
<feature type="region of interest" description="Disordered" evidence="11">
    <location>
        <begin position="1"/>
        <end position="22"/>
    </location>
</feature>
<comment type="cofactor">
    <cofactor evidence="2">
        <name>Mg(2+)</name>
        <dbReference type="ChEBI" id="CHEBI:18420"/>
    </cofactor>
</comment>
<protein>
    <recommendedName>
        <fullName evidence="4">fumarylacetoacetase</fullName>
        <ecNumber evidence="4">3.7.1.2</ecNumber>
    </recommendedName>
</protein>
<keyword evidence="8" id="KW-0460">Magnesium</keyword>
<dbReference type="Gene3D" id="3.90.850.10">
    <property type="entry name" value="Fumarylacetoacetase-like, C-terminal domain"/>
    <property type="match status" value="1"/>
</dbReference>
<evidence type="ECO:0000313" key="14">
    <source>
        <dbReference type="EMBL" id="MFC4594960.1"/>
    </source>
</evidence>
<comment type="pathway">
    <text evidence="3">Amino-acid degradation; L-phenylalanine degradation; acetoacetate and fumarate from L-phenylalanine: step 6/6.</text>
</comment>
<proteinExistence type="predicted"/>
<keyword evidence="6 14" id="KW-0378">Hydrolase</keyword>
<evidence type="ECO:0000256" key="5">
    <source>
        <dbReference type="ARBA" id="ARBA00022723"/>
    </source>
</evidence>
<dbReference type="Pfam" id="PF01557">
    <property type="entry name" value="FAA_hydrolase"/>
    <property type="match status" value="1"/>
</dbReference>
<keyword evidence="9" id="KW-0828">Tyrosine catabolism</keyword>
<dbReference type="Pfam" id="PF09298">
    <property type="entry name" value="FAA_hydrolase_N"/>
    <property type="match status" value="1"/>
</dbReference>
<dbReference type="InterPro" id="IPR036663">
    <property type="entry name" value="Fumarylacetoacetase_C_sf"/>
</dbReference>
<gene>
    <name evidence="14" type="primary">fahA</name>
    <name evidence="14" type="ORF">ACFO3E_12255</name>
</gene>
<evidence type="ECO:0000256" key="8">
    <source>
        <dbReference type="ARBA" id="ARBA00022842"/>
    </source>
</evidence>
<comment type="cofactor">
    <cofactor evidence="1">
        <name>Ca(2+)</name>
        <dbReference type="ChEBI" id="CHEBI:29108"/>
    </cofactor>
</comment>
<keyword evidence="7" id="KW-0106">Calcium</keyword>
<evidence type="ECO:0000256" key="4">
    <source>
        <dbReference type="ARBA" id="ARBA00012094"/>
    </source>
</evidence>
<evidence type="ECO:0000256" key="11">
    <source>
        <dbReference type="SAM" id="MobiDB-lite"/>
    </source>
</evidence>
<evidence type="ECO:0000256" key="3">
    <source>
        <dbReference type="ARBA" id="ARBA00004782"/>
    </source>
</evidence>
<dbReference type="PANTHER" id="PTHR43069:SF2">
    <property type="entry name" value="FUMARYLACETOACETASE"/>
    <property type="match status" value="1"/>
</dbReference>
<sequence>MSWWRTDETHDPARTSWAESAQGHGDFPIQNLPFGIFAPRGEGPRIGVAIGDMILDLRACTTANLLSGDWQEICSEATLNRLLALPSERRRALRRRVSDLLSDEANRAAVEPLLRQAADAVMHLPARIGDYTDFYVGIHHANNVGRQFRPDNPLLPNYKYVPIGYHGRASSIRQSGVPVRRPSGQRKPHDAEHPIFGPSVRLDYELELGVWIGPGNRLGEAIPIGEANEHVAGFCLLNDWSARDFQAWEYQPLGPFLAKNFQSTISPWIVTAEAMAPFHLPQPARPAGDPQPLPYLLSEADLQHGALALTLEVFLQTQRMREEGEAPVRLSTGPATNMYWTVNQIVTHHASNGCNLNPGDLLGTGTISAATREGFGSMLELASGGQDPFQLSNGETRAFVEDGDEVILRATADAPGFVSIGLGECRAVVLPA</sequence>
<evidence type="ECO:0000256" key="7">
    <source>
        <dbReference type="ARBA" id="ARBA00022837"/>
    </source>
</evidence>
<evidence type="ECO:0000256" key="6">
    <source>
        <dbReference type="ARBA" id="ARBA00022801"/>
    </source>
</evidence>
<dbReference type="InterPro" id="IPR005959">
    <property type="entry name" value="Fumarylacetoacetase"/>
</dbReference>
<keyword evidence="15" id="KW-1185">Reference proteome</keyword>
<dbReference type="SUPFAM" id="SSF56529">
    <property type="entry name" value="FAH"/>
    <property type="match status" value="1"/>
</dbReference>
<name>A0ABV9EZC8_9SPHN</name>